<organism evidence="1 2">
    <name type="scientific">Sphingobium algorifonticola</name>
    <dbReference type="NCBI Taxonomy" id="2008318"/>
    <lineage>
        <taxon>Bacteria</taxon>
        <taxon>Pseudomonadati</taxon>
        <taxon>Pseudomonadota</taxon>
        <taxon>Alphaproteobacteria</taxon>
        <taxon>Sphingomonadales</taxon>
        <taxon>Sphingomonadaceae</taxon>
        <taxon>Sphingobium</taxon>
    </lineage>
</organism>
<gene>
    <name evidence="1" type="ORF">ENE74_16480</name>
</gene>
<proteinExistence type="predicted"/>
<reference evidence="1 2" key="1">
    <citation type="submission" date="2019-01" db="EMBL/GenBank/DDBJ databases">
        <authorList>
            <person name="Chen W.-M."/>
        </authorList>
    </citation>
    <scope>NUCLEOTIDE SEQUENCE [LARGE SCALE GENOMIC DNA]</scope>
    <source>
        <strain evidence="1 2">TLA-22</strain>
    </source>
</reference>
<dbReference type="Proteomes" id="UP000282977">
    <property type="component" value="Unassembled WGS sequence"/>
</dbReference>
<sequence length="175" mass="18807">MADYYSQCVVSPMLPLGDLTAAERLILCNVFESETENDELYLFAEIGRNSMIDLELPDIVAALPTSTERSVAADLLLGAIARLPDDQTVAGIDLDDRWIDILQEIVRRSPTLTFIAIETGFNCSKMRPDGFGGSALVITADSIDAMSTSQFIDEALALRLGTATKLSSKAGGTDA</sequence>
<dbReference type="RefSeq" id="WP_127691970.1">
    <property type="nucleotide sequence ID" value="NZ_RZUL01000011.1"/>
</dbReference>
<evidence type="ECO:0000313" key="2">
    <source>
        <dbReference type="Proteomes" id="UP000282977"/>
    </source>
</evidence>
<dbReference type="OrthoDB" id="7472639at2"/>
<keyword evidence="2" id="KW-1185">Reference proteome</keyword>
<dbReference type="AlphaFoldDB" id="A0A437J3G7"/>
<name>A0A437J3G7_9SPHN</name>
<evidence type="ECO:0000313" key="1">
    <source>
        <dbReference type="EMBL" id="RVT39053.1"/>
    </source>
</evidence>
<protein>
    <submittedName>
        <fullName evidence="1">Uncharacterized protein</fullName>
    </submittedName>
</protein>
<dbReference type="EMBL" id="RZUL01000011">
    <property type="protein sequence ID" value="RVT39053.1"/>
    <property type="molecule type" value="Genomic_DNA"/>
</dbReference>
<comment type="caution">
    <text evidence="1">The sequence shown here is derived from an EMBL/GenBank/DDBJ whole genome shotgun (WGS) entry which is preliminary data.</text>
</comment>
<accession>A0A437J3G7</accession>